<dbReference type="Pfam" id="PF03797">
    <property type="entry name" value="Autotransporter"/>
    <property type="match status" value="1"/>
</dbReference>
<name>A0ABU8W5D6_9BURK</name>
<accession>A0ABU8W5D6</accession>
<keyword evidence="3" id="KW-1185">Reference proteome</keyword>
<dbReference type="NCBIfam" id="TIGR01414">
    <property type="entry name" value="autotrans_barl"/>
    <property type="match status" value="1"/>
</dbReference>
<dbReference type="InterPro" id="IPR005546">
    <property type="entry name" value="Autotransporte_beta"/>
</dbReference>
<gene>
    <name evidence="2" type="ORF">WKW80_21540</name>
</gene>
<dbReference type="InterPro" id="IPR006315">
    <property type="entry name" value="OM_autotransptr_brl_dom"/>
</dbReference>
<dbReference type="InterPro" id="IPR036709">
    <property type="entry name" value="Autotransporte_beta_dom_sf"/>
</dbReference>
<sequence>MQAGTRHAYQHSSVDDMSLVGAQVRHNVADGWIGRLGVRIRGDLATGAGRLQPYARVNLYRANFGDDVVSFNGPAGSSAIASANGYSAAEAAAGATLALTTATSLYGEIGHLWGIGGAATVKSSVLASLGIKVRW</sequence>
<dbReference type="SUPFAM" id="SSF103515">
    <property type="entry name" value="Autotransporter"/>
    <property type="match status" value="1"/>
</dbReference>
<dbReference type="RefSeq" id="WP_340365613.1">
    <property type="nucleotide sequence ID" value="NZ_JBBKZV010000015.1"/>
</dbReference>
<dbReference type="EMBL" id="JBBKZV010000015">
    <property type="protein sequence ID" value="MEJ8824587.1"/>
    <property type="molecule type" value="Genomic_DNA"/>
</dbReference>
<proteinExistence type="predicted"/>
<reference evidence="2 3" key="1">
    <citation type="submission" date="2024-03" db="EMBL/GenBank/DDBJ databases">
        <title>Novel species of the genus Variovorax.</title>
        <authorList>
            <person name="Liu Q."/>
            <person name="Xin Y.-H."/>
        </authorList>
    </citation>
    <scope>NUCLEOTIDE SEQUENCE [LARGE SCALE GENOMIC DNA]</scope>
    <source>
        <strain evidence="2 3">KACC 18501</strain>
    </source>
</reference>
<evidence type="ECO:0000313" key="3">
    <source>
        <dbReference type="Proteomes" id="UP001363010"/>
    </source>
</evidence>
<protein>
    <submittedName>
        <fullName evidence="2">Autotransporter domain-containing protein</fullName>
    </submittedName>
</protein>
<feature type="domain" description="Autotransporter" evidence="1">
    <location>
        <begin position="1"/>
        <end position="135"/>
    </location>
</feature>
<dbReference type="PROSITE" id="PS51208">
    <property type="entry name" value="AUTOTRANSPORTER"/>
    <property type="match status" value="1"/>
</dbReference>
<dbReference type="Proteomes" id="UP001363010">
    <property type="component" value="Unassembled WGS sequence"/>
</dbReference>
<evidence type="ECO:0000313" key="2">
    <source>
        <dbReference type="EMBL" id="MEJ8824587.1"/>
    </source>
</evidence>
<dbReference type="Gene3D" id="2.40.128.130">
    <property type="entry name" value="Autotransporter beta-domain"/>
    <property type="match status" value="1"/>
</dbReference>
<evidence type="ECO:0000259" key="1">
    <source>
        <dbReference type="PROSITE" id="PS51208"/>
    </source>
</evidence>
<organism evidence="2 3">
    <name type="scientific">Variovorax humicola</name>
    <dbReference type="NCBI Taxonomy" id="1769758"/>
    <lineage>
        <taxon>Bacteria</taxon>
        <taxon>Pseudomonadati</taxon>
        <taxon>Pseudomonadota</taxon>
        <taxon>Betaproteobacteria</taxon>
        <taxon>Burkholderiales</taxon>
        <taxon>Comamonadaceae</taxon>
        <taxon>Variovorax</taxon>
    </lineage>
</organism>
<comment type="caution">
    <text evidence="2">The sequence shown here is derived from an EMBL/GenBank/DDBJ whole genome shotgun (WGS) entry which is preliminary data.</text>
</comment>